<keyword evidence="1" id="KW-0175">Coiled coil</keyword>
<dbReference type="PROSITE" id="PS51257">
    <property type="entry name" value="PROKAR_LIPOPROTEIN"/>
    <property type="match status" value="1"/>
</dbReference>
<dbReference type="AlphaFoldDB" id="A0A645FJ88"/>
<protein>
    <recommendedName>
        <fullName evidence="3">Chromosome partition protein Smc</fullName>
    </recommendedName>
</protein>
<gene>
    <name evidence="2" type="ORF">SDC9_161784</name>
</gene>
<comment type="caution">
    <text evidence="2">The sequence shown here is derived from an EMBL/GenBank/DDBJ whole genome shotgun (WGS) entry which is preliminary data.</text>
</comment>
<accession>A0A645FJ88</accession>
<evidence type="ECO:0000256" key="1">
    <source>
        <dbReference type="SAM" id="Coils"/>
    </source>
</evidence>
<sequence>MKTIKFFTIITALVLVTSSCVENSGKYKAAIAERDSLAQVNMALDSSYNQTLDILNDIEQGFAEINQQESEMKVNLKGVEGAKINKRAVIAAQMTAIKEGIEKNKAKIAELRQLAAKNGKANNVLSATIKRLQAQMDEKDAQIQTLQSELNQKNITINEL</sequence>
<proteinExistence type="predicted"/>
<dbReference type="Gene3D" id="1.20.5.170">
    <property type="match status" value="1"/>
</dbReference>
<feature type="coiled-coil region" evidence="1">
    <location>
        <begin position="122"/>
        <end position="156"/>
    </location>
</feature>
<evidence type="ECO:0008006" key="3">
    <source>
        <dbReference type="Google" id="ProtNLM"/>
    </source>
</evidence>
<name>A0A645FJ88_9ZZZZ</name>
<reference evidence="2" key="1">
    <citation type="submission" date="2019-08" db="EMBL/GenBank/DDBJ databases">
        <authorList>
            <person name="Kucharzyk K."/>
            <person name="Murdoch R.W."/>
            <person name="Higgins S."/>
            <person name="Loffler F."/>
        </authorList>
    </citation>
    <scope>NUCLEOTIDE SEQUENCE</scope>
</reference>
<evidence type="ECO:0000313" key="2">
    <source>
        <dbReference type="EMBL" id="MPN14457.1"/>
    </source>
</evidence>
<dbReference type="EMBL" id="VSSQ01061087">
    <property type="protein sequence ID" value="MPN14457.1"/>
    <property type="molecule type" value="Genomic_DNA"/>
</dbReference>
<organism evidence="2">
    <name type="scientific">bioreactor metagenome</name>
    <dbReference type="NCBI Taxonomy" id="1076179"/>
    <lineage>
        <taxon>unclassified sequences</taxon>
        <taxon>metagenomes</taxon>
        <taxon>ecological metagenomes</taxon>
    </lineage>
</organism>